<dbReference type="SUPFAM" id="SSF54523">
    <property type="entry name" value="Pili subunits"/>
    <property type="match status" value="1"/>
</dbReference>
<name>U2GWP9_9BACT</name>
<organism evidence="1 2">
    <name type="scientific">Campylobacter concisus UNSWCS</name>
    <dbReference type="NCBI Taxonomy" id="1242968"/>
    <lineage>
        <taxon>Bacteria</taxon>
        <taxon>Pseudomonadati</taxon>
        <taxon>Campylobacterota</taxon>
        <taxon>Epsilonproteobacteria</taxon>
        <taxon>Campylobacterales</taxon>
        <taxon>Campylobacteraceae</taxon>
        <taxon>Campylobacter</taxon>
    </lineage>
</organism>
<evidence type="ECO:0000313" key="2">
    <source>
        <dbReference type="Proteomes" id="UP000016620"/>
    </source>
</evidence>
<evidence type="ECO:0008006" key="3">
    <source>
        <dbReference type="Google" id="ProtNLM"/>
    </source>
</evidence>
<dbReference type="Proteomes" id="UP000016620">
    <property type="component" value="Unassembled WGS sequence"/>
</dbReference>
<comment type="caution">
    <text evidence="1">The sequence shown here is derived from an EMBL/GenBank/DDBJ whole genome shotgun (WGS) entry which is preliminary data.</text>
</comment>
<protein>
    <recommendedName>
        <fullName evidence="3">Type II secretion envelope pseudopilin protein</fullName>
    </recommendedName>
</protein>
<dbReference type="AlphaFoldDB" id="U2GWP9"/>
<accession>U2GWP9</accession>
<reference evidence="1 2" key="1">
    <citation type="journal article" date="2013" name="BMC Genomics">
        <title>Comparative genomics of Campylobacter concisus isolates reveals genetic diversity and provides insights into disease association.</title>
        <authorList>
            <person name="Deshpande N.P."/>
            <person name="Kaakoush N.O."/>
            <person name="Wilkins M.R."/>
            <person name="Mitchell H.M."/>
        </authorList>
    </citation>
    <scope>NUCLEOTIDE SEQUENCE [LARGE SCALE GENOMIC DNA]</scope>
    <source>
        <strain evidence="1 2">UNSWCS</strain>
    </source>
</reference>
<sequence length="156" mass="17120">MKKAFTMIELILIIVVIGVLAAVAIPRISATRDDAVLVKTMAEIRTAIEEINAYYISQGKLALDTTNNKVKFKEMTNAGVVDSSGDLGFFAKNERCISLKFFVADQSCLGVDISEQGLCKKLWEAPEFKRFSQTMIKPAQGALPAHISFSAARIVF</sequence>
<dbReference type="RefSeq" id="WP_021087022.1">
    <property type="nucleotide sequence ID" value="NZ_ANNG01000006.1"/>
</dbReference>
<evidence type="ECO:0000313" key="1">
    <source>
        <dbReference type="EMBL" id="ERJ30423.1"/>
    </source>
</evidence>
<gene>
    <name evidence="1" type="ORF">UNSWCS_632</name>
</gene>
<dbReference type="Gene3D" id="3.30.700.10">
    <property type="entry name" value="Glycoprotein, Type 4 Pilin"/>
    <property type="match status" value="1"/>
</dbReference>
<dbReference type="EMBL" id="ANNG01000006">
    <property type="protein sequence ID" value="ERJ30423.1"/>
    <property type="molecule type" value="Genomic_DNA"/>
</dbReference>
<dbReference type="PATRIC" id="fig|1242968.3.peg.298"/>
<dbReference type="InterPro" id="IPR045584">
    <property type="entry name" value="Pilin-like"/>
</dbReference>
<proteinExistence type="predicted"/>